<evidence type="ECO:0000256" key="5">
    <source>
        <dbReference type="ARBA" id="ARBA00041375"/>
    </source>
</evidence>
<evidence type="ECO:0000256" key="6">
    <source>
        <dbReference type="SAM" id="MobiDB-lite"/>
    </source>
</evidence>
<keyword evidence="2" id="KW-0689">Ribosomal protein</keyword>
<gene>
    <name evidence="7" type="ORF">PLOB_00024939</name>
</gene>
<evidence type="ECO:0000256" key="2">
    <source>
        <dbReference type="ARBA" id="ARBA00022980"/>
    </source>
</evidence>
<dbReference type="InterPro" id="IPR012678">
    <property type="entry name" value="Ribosomal_uL23/eL15/eS24_sf"/>
</dbReference>
<dbReference type="InterPro" id="IPR012677">
    <property type="entry name" value="Nucleotide-bd_a/b_plait_sf"/>
</dbReference>
<evidence type="ECO:0000313" key="7">
    <source>
        <dbReference type="EMBL" id="CAH3035047.1"/>
    </source>
</evidence>
<feature type="compositionally biased region" description="Polar residues" evidence="6">
    <location>
        <begin position="126"/>
        <end position="135"/>
    </location>
</feature>
<evidence type="ECO:0000256" key="3">
    <source>
        <dbReference type="ARBA" id="ARBA00023274"/>
    </source>
</evidence>
<keyword evidence="3" id="KW-0687">Ribonucleoprotein</keyword>
<dbReference type="Pfam" id="PF00276">
    <property type="entry name" value="Ribosomal_L23"/>
    <property type="match status" value="1"/>
</dbReference>
<dbReference type="PANTHER" id="PTHR12059:SF5">
    <property type="entry name" value="LARGE RIBOSOMAL SUBUNIT PROTEIN UL23M"/>
    <property type="match status" value="1"/>
</dbReference>
<dbReference type="Proteomes" id="UP001159405">
    <property type="component" value="Unassembled WGS sequence"/>
</dbReference>
<proteinExistence type="inferred from homology"/>
<dbReference type="Gene3D" id="3.30.70.330">
    <property type="match status" value="1"/>
</dbReference>
<keyword evidence="8" id="KW-1185">Reference proteome</keyword>
<dbReference type="SUPFAM" id="SSF54189">
    <property type="entry name" value="Ribosomal proteins S24e, L23 and L15e"/>
    <property type="match status" value="1"/>
</dbReference>
<comment type="caution">
    <text evidence="7">The sequence shown here is derived from an EMBL/GenBank/DDBJ whole genome shotgun (WGS) entry which is preliminary data.</text>
</comment>
<comment type="similarity">
    <text evidence="1">Belongs to the universal ribosomal protein uL23 family.</text>
</comment>
<evidence type="ECO:0000256" key="1">
    <source>
        <dbReference type="ARBA" id="ARBA00006700"/>
    </source>
</evidence>
<dbReference type="InterPro" id="IPR013025">
    <property type="entry name" value="Ribosomal_uL23-like"/>
</dbReference>
<feature type="region of interest" description="Disordered" evidence="6">
    <location>
        <begin position="113"/>
        <end position="135"/>
    </location>
</feature>
<evidence type="ECO:0000256" key="4">
    <source>
        <dbReference type="ARBA" id="ARBA00039977"/>
    </source>
</evidence>
<dbReference type="EMBL" id="CALNXK010000003">
    <property type="protein sequence ID" value="CAH3035047.1"/>
    <property type="molecule type" value="Genomic_DNA"/>
</dbReference>
<organism evidence="7 8">
    <name type="scientific">Porites lobata</name>
    <dbReference type="NCBI Taxonomy" id="104759"/>
    <lineage>
        <taxon>Eukaryota</taxon>
        <taxon>Metazoa</taxon>
        <taxon>Cnidaria</taxon>
        <taxon>Anthozoa</taxon>
        <taxon>Hexacorallia</taxon>
        <taxon>Scleractinia</taxon>
        <taxon>Fungiina</taxon>
        <taxon>Poritidae</taxon>
        <taxon>Porites</taxon>
    </lineage>
</organism>
<sequence length="135" mass="15889">MAYRHVVKKPTLQARIFLCNWYMKIVRPGRELPDNTVQFHVPMDMSKLDIRNYLQSIYKVDVYKVNTRIQHGKTKTIIKNDKLVKKKLPDYKVAYVTLASGTFKFPDLFPKDEEKDEKSAEEDSATETTASIRWF</sequence>
<dbReference type="PANTHER" id="PTHR12059">
    <property type="entry name" value="RIBOSOMAL PROTEIN L23-RELATED"/>
    <property type="match status" value="1"/>
</dbReference>
<accession>A0ABN8MTN3</accession>
<evidence type="ECO:0000313" key="8">
    <source>
        <dbReference type="Proteomes" id="UP001159405"/>
    </source>
</evidence>
<protein>
    <recommendedName>
        <fullName evidence="4">Large ribosomal subunit protein uL23m</fullName>
    </recommendedName>
    <alternativeName>
        <fullName evidence="5">39S ribosomal protein L23, mitochondrial</fullName>
    </alternativeName>
</protein>
<reference evidence="7 8" key="1">
    <citation type="submission" date="2022-05" db="EMBL/GenBank/DDBJ databases">
        <authorList>
            <consortium name="Genoscope - CEA"/>
            <person name="William W."/>
        </authorList>
    </citation>
    <scope>NUCLEOTIDE SEQUENCE [LARGE SCALE GENOMIC DNA]</scope>
</reference>
<name>A0ABN8MTN3_9CNID</name>